<evidence type="ECO:0000313" key="3">
    <source>
        <dbReference type="EMBL" id="MBT9311032.1"/>
    </source>
</evidence>
<feature type="signal peptide" evidence="2">
    <location>
        <begin position="1"/>
        <end position="24"/>
    </location>
</feature>
<dbReference type="EMBL" id="JADOER010000003">
    <property type="protein sequence ID" value="MBT9311032.1"/>
    <property type="molecule type" value="Genomic_DNA"/>
</dbReference>
<evidence type="ECO:0000256" key="1">
    <source>
        <dbReference type="SAM" id="MobiDB-lite"/>
    </source>
</evidence>
<proteinExistence type="predicted"/>
<organism evidence="3 4">
    <name type="scientific">Leptothoe kymatousa TAU-MAC 1615</name>
    <dbReference type="NCBI Taxonomy" id="2364775"/>
    <lineage>
        <taxon>Bacteria</taxon>
        <taxon>Bacillati</taxon>
        <taxon>Cyanobacteriota</taxon>
        <taxon>Cyanophyceae</taxon>
        <taxon>Nodosilineales</taxon>
        <taxon>Cymatolegaceae</taxon>
        <taxon>Leptothoe</taxon>
        <taxon>Leptothoe kymatousa</taxon>
    </lineage>
</organism>
<gene>
    <name evidence="3" type="ORF">IXB28_02330</name>
</gene>
<sequence>MARRLWLLALGAMAMVGISQQAGANLSAAPLALANISAPAEPEEMPRILSRQRFQDYRQVIERTRSMIYDQSSQTLADRWGLDIVDVTWEDTGRYDNSAVGPNISDMTIQVQQQDPDTGDYSLHLMPVIRYPNFADITGDVPLDQFYVLTGNEKGDELRRVSLEDVLGDLRSYLSEPDSWQGPGKSLLAERDSHALVSAQAAFLPIPQGEGAIFNPVLFNYQSYPGDPAVLTLLVTPEGTSATVIDNQRDGFDAGATWGQRLFFNQNGERASLTGQRLSDFQTDGESTEPATDRPAGDEADKAGLNMVMLIQVPLKQKQPFLPAEPMMMQSMAEAEAVYASDEAARSDVEAAVIGHGAVEGPFTEIDDLEIERDPDFPIRVTVQFYKATSNGVVSADDMREIHKQIQQVYDDADYVGSLVVDGRQGRPTDYDGEHTQPEDWWGRFWEHSRGRLDMTEDEARTLLQRLRGK</sequence>
<dbReference type="Proteomes" id="UP001196661">
    <property type="component" value="Unassembled WGS sequence"/>
</dbReference>
<protein>
    <submittedName>
        <fullName evidence="3">Uncharacterized protein</fullName>
    </submittedName>
</protein>
<accession>A0ABS5XZJ8</accession>
<evidence type="ECO:0000313" key="4">
    <source>
        <dbReference type="Proteomes" id="UP001196661"/>
    </source>
</evidence>
<evidence type="ECO:0000256" key="2">
    <source>
        <dbReference type="SAM" id="SignalP"/>
    </source>
</evidence>
<feature type="region of interest" description="Disordered" evidence="1">
    <location>
        <begin position="280"/>
        <end position="299"/>
    </location>
</feature>
<name>A0ABS5XZJ8_9CYAN</name>
<keyword evidence="2" id="KW-0732">Signal</keyword>
<feature type="chain" id="PRO_5046268114" evidence="2">
    <location>
        <begin position="25"/>
        <end position="470"/>
    </location>
</feature>
<reference evidence="3 4" key="1">
    <citation type="journal article" date="2021" name="Mar. Drugs">
        <title>Genome Reduction and Secondary Metabolism of the Marine Sponge-Associated Cyanobacterium Leptothoe.</title>
        <authorList>
            <person name="Konstantinou D."/>
            <person name="Popin R.V."/>
            <person name="Fewer D.P."/>
            <person name="Sivonen K."/>
            <person name="Gkelis S."/>
        </authorList>
    </citation>
    <scope>NUCLEOTIDE SEQUENCE [LARGE SCALE GENOMIC DNA]</scope>
    <source>
        <strain evidence="3 4">TAU-MAC 1615</strain>
    </source>
</reference>
<keyword evidence="4" id="KW-1185">Reference proteome</keyword>
<comment type="caution">
    <text evidence="3">The sequence shown here is derived from an EMBL/GenBank/DDBJ whole genome shotgun (WGS) entry which is preliminary data.</text>
</comment>